<gene>
    <name evidence="5" type="ORF">C8D82_11535</name>
</gene>
<evidence type="ECO:0000313" key="5">
    <source>
        <dbReference type="EMBL" id="PVY40984.1"/>
    </source>
</evidence>
<dbReference type="GeneID" id="78295494"/>
<comment type="caution">
    <text evidence="5">The sequence shown here is derived from an EMBL/GenBank/DDBJ whole genome shotgun (WGS) entry which is preliminary data.</text>
</comment>
<proteinExistence type="predicted"/>
<feature type="domain" description="HTH lacI-type" evidence="4">
    <location>
        <begin position="2"/>
        <end position="59"/>
    </location>
</feature>
<dbReference type="SUPFAM" id="SSF53822">
    <property type="entry name" value="Periplasmic binding protein-like I"/>
    <property type="match status" value="1"/>
</dbReference>
<reference evidence="5 6" key="1">
    <citation type="submission" date="2018-04" db="EMBL/GenBank/DDBJ databases">
        <title>Genomic Encyclopedia of Type Strains, Phase IV (KMG-IV): sequencing the most valuable type-strain genomes for metagenomic binning, comparative biology and taxonomic classification.</title>
        <authorList>
            <person name="Goeker M."/>
        </authorList>
    </citation>
    <scope>NUCLEOTIDE SEQUENCE [LARGE SCALE GENOMIC DNA]</scope>
    <source>
        <strain evidence="5 6">DSM 14823</strain>
    </source>
</reference>
<keyword evidence="2" id="KW-0238">DNA-binding</keyword>
<dbReference type="Gene3D" id="1.10.260.40">
    <property type="entry name" value="lambda repressor-like DNA-binding domains"/>
    <property type="match status" value="1"/>
</dbReference>
<dbReference type="Gene3D" id="3.40.50.2300">
    <property type="match status" value="2"/>
</dbReference>
<keyword evidence="3" id="KW-0804">Transcription</keyword>
<dbReference type="CDD" id="cd06267">
    <property type="entry name" value="PBP1_LacI_sugar_binding-like"/>
    <property type="match status" value="1"/>
</dbReference>
<dbReference type="GO" id="GO:0003700">
    <property type="term" value="F:DNA-binding transcription factor activity"/>
    <property type="evidence" value="ECO:0007669"/>
    <property type="project" value="TreeGrafter"/>
</dbReference>
<dbReference type="Pfam" id="PF13377">
    <property type="entry name" value="Peripla_BP_3"/>
    <property type="match status" value="1"/>
</dbReference>
<evidence type="ECO:0000313" key="6">
    <source>
        <dbReference type="Proteomes" id="UP000245959"/>
    </source>
</evidence>
<dbReference type="EMBL" id="QEKH01000015">
    <property type="protein sequence ID" value="PVY40984.1"/>
    <property type="molecule type" value="Genomic_DNA"/>
</dbReference>
<dbReference type="InterPro" id="IPR046335">
    <property type="entry name" value="LacI/GalR-like_sensor"/>
</dbReference>
<keyword evidence="6" id="KW-1185">Reference proteome</keyword>
<keyword evidence="1" id="KW-0805">Transcription regulation</keyword>
<organism evidence="5 6">
    <name type="scientific">Victivallis vadensis</name>
    <dbReference type="NCBI Taxonomy" id="172901"/>
    <lineage>
        <taxon>Bacteria</taxon>
        <taxon>Pseudomonadati</taxon>
        <taxon>Lentisphaerota</taxon>
        <taxon>Lentisphaeria</taxon>
        <taxon>Victivallales</taxon>
        <taxon>Victivallaceae</taxon>
        <taxon>Victivallis</taxon>
    </lineage>
</organism>
<protein>
    <submittedName>
        <fullName evidence="5">LacI family transcriptional regulator</fullName>
    </submittedName>
</protein>
<dbReference type="InterPro" id="IPR000843">
    <property type="entry name" value="HTH_LacI"/>
</dbReference>
<dbReference type="SMART" id="SM00354">
    <property type="entry name" value="HTH_LACI"/>
    <property type="match status" value="1"/>
</dbReference>
<evidence type="ECO:0000259" key="4">
    <source>
        <dbReference type="PROSITE" id="PS50932"/>
    </source>
</evidence>
<dbReference type="Pfam" id="PF00356">
    <property type="entry name" value="LacI"/>
    <property type="match status" value="1"/>
</dbReference>
<dbReference type="AlphaFoldDB" id="A0A2U1AX20"/>
<dbReference type="RefSeq" id="WP_116884192.1">
    <property type="nucleotide sequence ID" value="NZ_CABMMC010000062.1"/>
</dbReference>
<accession>A0A2U1AX20</accession>
<dbReference type="Proteomes" id="UP000245959">
    <property type="component" value="Unassembled WGS sequence"/>
</dbReference>
<dbReference type="SUPFAM" id="SSF47413">
    <property type="entry name" value="lambda repressor-like DNA-binding domains"/>
    <property type="match status" value="1"/>
</dbReference>
<dbReference type="PROSITE" id="PS50932">
    <property type="entry name" value="HTH_LACI_2"/>
    <property type="match status" value="1"/>
</dbReference>
<dbReference type="InterPro" id="IPR010982">
    <property type="entry name" value="Lambda_DNA-bd_dom_sf"/>
</dbReference>
<name>A0A2U1AX20_9BACT</name>
<sequence length="333" mass="36191">MVTLKDVAKAAGVSCSTVSAVLGNRAEKLGIKPETRKLVQRTAARMRYRRNAIAAQMKSGQANTLAMILPEGGTPEFVMRAATAATVEAEKHGCFMKIIAANGKEDFITRLDSVLSQCPAALLHWGKAGERGDYLMSAARECGVPVVFLDFSETIGSGSVRTDDRAGIAQAVEHLYALGHRRIAHVTTFKGERFGDERAEAFLAEMAKRSLPVKTEWIYRDECFRSGGPLVPFLERLFSEPDRPTAVSCGNDLIALRVMTALERQGIRMPEEVSVIGYSDLSFGVACEPELTTIHQPFDRMGETAVKLALDGGEREVLIPTELVVRGSTASPC</sequence>
<evidence type="ECO:0000256" key="2">
    <source>
        <dbReference type="ARBA" id="ARBA00023125"/>
    </source>
</evidence>
<dbReference type="PROSITE" id="PS00356">
    <property type="entry name" value="HTH_LACI_1"/>
    <property type="match status" value="1"/>
</dbReference>
<dbReference type="InterPro" id="IPR028082">
    <property type="entry name" value="Peripla_BP_I"/>
</dbReference>
<dbReference type="PANTHER" id="PTHR30146:SF153">
    <property type="entry name" value="LACTOSE OPERON REPRESSOR"/>
    <property type="match status" value="1"/>
</dbReference>
<dbReference type="OrthoDB" id="9789891at2"/>
<evidence type="ECO:0000256" key="1">
    <source>
        <dbReference type="ARBA" id="ARBA00023015"/>
    </source>
</evidence>
<dbReference type="CDD" id="cd01392">
    <property type="entry name" value="HTH_LacI"/>
    <property type="match status" value="1"/>
</dbReference>
<dbReference type="PANTHER" id="PTHR30146">
    <property type="entry name" value="LACI-RELATED TRANSCRIPTIONAL REPRESSOR"/>
    <property type="match status" value="1"/>
</dbReference>
<evidence type="ECO:0000256" key="3">
    <source>
        <dbReference type="ARBA" id="ARBA00023163"/>
    </source>
</evidence>
<dbReference type="GO" id="GO:0000976">
    <property type="term" value="F:transcription cis-regulatory region binding"/>
    <property type="evidence" value="ECO:0007669"/>
    <property type="project" value="TreeGrafter"/>
</dbReference>